<keyword evidence="8 11" id="KW-0413">Isomerase</keyword>
<dbReference type="InterPro" id="IPR014001">
    <property type="entry name" value="Helicase_ATP-bd"/>
</dbReference>
<evidence type="ECO:0000256" key="11">
    <source>
        <dbReference type="HAMAP-Rule" id="MF_00442"/>
    </source>
</evidence>
<dbReference type="InterPro" id="IPR027417">
    <property type="entry name" value="P-loop_NTPase"/>
</dbReference>
<evidence type="ECO:0000259" key="13">
    <source>
        <dbReference type="PROSITE" id="PS51194"/>
    </source>
</evidence>
<name>A0A650CM34_9CREN</name>
<comment type="function">
    <text evidence="11">DNA-dependent ATPase and 3'-5' DNA helicase that may be involved in repair of stalled replication forks.</text>
</comment>
<dbReference type="InterPro" id="IPR046931">
    <property type="entry name" value="HTH_61"/>
</dbReference>
<organism evidence="14 15">
    <name type="scientific">Stygiolobus azoricus</name>
    <dbReference type="NCBI Taxonomy" id="41675"/>
    <lineage>
        <taxon>Archaea</taxon>
        <taxon>Thermoproteota</taxon>
        <taxon>Thermoprotei</taxon>
        <taxon>Sulfolobales</taxon>
        <taxon>Sulfolobaceae</taxon>
        <taxon>Stygiolobus</taxon>
    </lineage>
</organism>
<dbReference type="InterPro" id="IPR053416">
    <property type="entry name" value="Hel308_helicase"/>
</dbReference>
<dbReference type="GeneID" id="42797648"/>
<dbReference type="HAMAP" id="MF_00442">
    <property type="entry name" value="Helicase_Hel308"/>
    <property type="match status" value="1"/>
</dbReference>
<dbReference type="PROSITE" id="PS51192">
    <property type="entry name" value="HELICASE_ATP_BIND_1"/>
    <property type="match status" value="1"/>
</dbReference>
<dbReference type="InterPro" id="IPR050474">
    <property type="entry name" value="Hel308_SKI2-like"/>
</dbReference>
<dbReference type="CDD" id="cd18028">
    <property type="entry name" value="DEXHc_archSki2"/>
    <property type="match status" value="1"/>
</dbReference>
<dbReference type="SUPFAM" id="SSF158702">
    <property type="entry name" value="Sec63 N-terminal domain-like"/>
    <property type="match status" value="1"/>
</dbReference>
<evidence type="ECO:0000256" key="8">
    <source>
        <dbReference type="ARBA" id="ARBA00023235"/>
    </source>
</evidence>
<dbReference type="Pfam" id="PF20470">
    <property type="entry name" value="HTH_61"/>
    <property type="match status" value="1"/>
</dbReference>
<dbReference type="SMART" id="SM00490">
    <property type="entry name" value="HELICc"/>
    <property type="match status" value="1"/>
</dbReference>
<keyword evidence="6 11" id="KW-0238">DNA-binding</keyword>
<keyword evidence="5 11" id="KW-0067">ATP-binding</keyword>
<dbReference type="Gene3D" id="3.40.50.300">
    <property type="entry name" value="P-loop containing nucleotide triphosphate hydrolases"/>
    <property type="match status" value="2"/>
</dbReference>
<feature type="binding site" evidence="11">
    <location>
        <position position="31"/>
    </location>
    <ligand>
        <name>ATP</name>
        <dbReference type="ChEBI" id="CHEBI:30616"/>
    </ligand>
</feature>
<gene>
    <name evidence="11" type="primary">hel308</name>
    <name evidence="14" type="ORF">D1868_01190</name>
</gene>
<dbReference type="GO" id="GO:0005524">
    <property type="term" value="F:ATP binding"/>
    <property type="evidence" value="ECO:0007669"/>
    <property type="project" value="UniProtKB-UniRule"/>
</dbReference>
<evidence type="ECO:0000313" key="15">
    <source>
        <dbReference type="Proteomes" id="UP000423396"/>
    </source>
</evidence>
<evidence type="ECO:0000256" key="1">
    <source>
        <dbReference type="ARBA" id="ARBA00022741"/>
    </source>
</evidence>
<dbReference type="InterPro" id="IPR001650">
    <property type="entry name" value="Helicase_C-like"/>
</dbReference>
<dbReference type="NCBIfam" id="NF040935">
    <property type="entry name" value="helicase_Hel308"/>
    <property type="match status" value="1"/>
</dbReference>
<keyword evidence="15" id="KW-1185">Reference proteome</keyword>
<comment type="catalytic activity">
    <reaction evidence="10 11">
        <text>ATP + H2O = ADP + phosphate + H(+)</text>
        <dbReference type="Rhea" id="RHEA:13065"/>
        <dbReference type="ChEBI" id="CHEBI:15377"/>
        <dbReference type="ChEBI" id="CHEBI:15378"/>
        <dbReference type="ChEBI" id="CHEBI:30616"/>
        <dbReference type="ChEBI" id="CHEBI:43474"/>
        <dbReference type="ChEBI" id="CHEBI:456216"/>
        <dbReference type="EC" id="5.6.2.4"/>
    </reaction>
</comment>
<evidence type="ECO:0000256" key="2">
    <source>
        <dbReference type="ARBA" id="ARBA00022763"/>
    </source>
</evidence>
<dbReference type="OrthoDB" id="371946at2157"/>
<dbReference type="InterPro" id="IPR048772">
    <property type="entry name" value="Hel308-like_dom4"/>
</dbReference>
<proteinExistence type="inferred from homology"/>
<dbReference type="Pfam" id="PF14520">
    <property type="entry name" value="HHH_5"/>
    <property type="match status" value="1"/>
</dbReference>
<evidence type="ECO:0000256" key="10">
    <source>
        <dbReference type="ARBA" id="ARBA00048988"/>
    </source>
</evidence>
<dbReference type="PANTHER" id="PTHR47961:SF10">
    <property type="entry name" value="ATP-DEPENDENT DNA HELICASE HEL308"/>
    <property type="match status" value="1"/>
</dbReference>
<feature type="domain" description="Helicase ATP-binding" evidence="12">
    <location>
        <begin position="36"/>
        <end position="200"/>
    </location>
</feature>
<dbReference type="SUPFAM" id="SSF46785">
    <property type="entry name" value="Winged helix' DNA-binding domain"/>
    <property type="match status" value="1"/>
</dbReference>
<keyword evidence="4 11" id="KW-0347">Helicase</keyword>
<dbReference type="InterPro" id="IPR036390">
    <property type="entry name" value="WH_DNA-bd_sf"/>
</dbReference>
<dbReference type="Pfam" id="PF00270">
    <property type="entry name" value="DEAD"/>
    <property type="match status" value="1"/>
</dbReference>
<dbReference type="GO" id="GO:0003677">
    <property type="term" value="F:DNA binding"/>
    <property type="evidence" value="ECO:0007669"/>
    <property type="project" value="UniProtKB-UniRule"/>
</dbReference>
<dbReference type="Gene3D" id="1.10.3380.30">
    <property type="match status" value="1"/>
</dbReference>
<evidence type="ECO:0000256" key="9">
    <source>
        <dbReference type="ARBA" id="ARBA00034617"/>
    </source>
</evidence>
<dbReference type="AlphaFoldDB" id="A0A650CM34"/>
<accession>A0A650CM34</accession>
<dbReference type="InterPro" id="IPR022965">
    <property type="entry name" value="Helicase_Hel308"/>
</dbReference>
<comment type="similarity">
    <text evidence="11">Belongs to the helicase family. Hel308 subfamily.</text>
</comment>
<evidence type="ECO:0000256" key="3">
    <source>
        <dbReference type="ARBA" id="ARBA00022801"/>
    </source>
</evidence>
<dbReference type="Proteomes" id="UP000423396">
    <property type="component" value="Chromosome"/>
</dbReference>
<comment type="catalytic activity">
    <reaction evidence="9 11">
        <text>Couples ATP hydrolysis with the unwinding of duplex DNA by translocating in the 3'-5' direction.</text>
        <dbReference type="EC" id="5.6.2.4"/>
    </reaction>
</comment>
<evidence type="ECO:0000313" key="14">
    <source>
        <dbReference type="EMBL" id="QGR18745.1"/>
    </source>
</evidence>
<evidence type="ECO:0000256" key="6">
    <source>
        <dbReference type="ARBA" id="ARBA00023125"/>
    </source>
</evidence>
<keyword evidence="7 11" id="KW-0234">DNA repair</keyword>
<reference evidence="14 15" key="1">
    <citation type="submission" date="2019-10" db="EMBL/GenBank/DDBJ databases">
        <title>Genome Sequences from Six Type Strain Members of the Archaeal Family Sulfolobaceae: Acidianus ambivalens, Acidianus infernus, Metallosphaera prunae, Stygiolobus azoricus, Sulfolobus metallicus, and Sulfurisphaera ohwakuensis.</title>
        <authorList>
            <person name="Counts J.A."/>
            <person name="Kelly R.M."/>
        </authorList>
    </citation>
    <scope>NUCLEOTIDE SEQUENCE [LARGE SCALE GENOMIC DNA]</scope>
    <source>
        <strain evidence="14 15">FC6</strain>
    </source>
</reference>
<keyword evidence="2 11" id="KW-0227">DNA damage</keyword>
<dbReference type="Pfam" id="PF21280">
    <property type="entry name" value="Helicase_dom4_arc"/>
    <property type="match status" value="1"/>
</dbReference>
<dbReference type="EMBL" id="CP045483">
    <property type="protein sequence ID" value="QGR18745.1"/>
    <property type="molecule type" value="Genomic_DNA"/>
</dbReference>
<dbReference type="GO" id="GO:0016818">
    <property type="term" value="F:hydrolase activity, acting on acid anhydrides, in phosphorus-containing anhydrides"/>
    <property type="evidence" value="ECO:0007669"/>
    <property type="project" value="UniProtKB-UniRule"/>
</dbReference>
<protein>
    <recommendedName>
        <fullName evidence="11">ATP-dependent DNA helicase Hel308</fullName>
        <ecNumber evidence="11">5.6.2.4</ecNumber>
    </recommendedName>
    <alternativeName>
        <fullName evidence="11">DNA 3'-5' helicase Hel308</fullName>
    </alternativeName>
</protein>
<keyword evidence="3 11" id="KW-0378">Hydrolase</keyword>
<dbReference type="GO" id="GO:0043138">
    <property type="term" value="F:3'-5' DNA helicase activity"/>
    <property type="evidence" value="ECO:0007669"/>
    <property type="project" value="UniProtKB-UniRule"/>
</dbReference>
<dbReference type="SUPFAM" id="SSF52540">
    <property type="entry name" value="P-loop containing nucleoside triphosphate hydrolases"/>
    <property type="match status" value="1"/>
</dbReference>
<dbReference type="InterPro" id="IPR011545">
    <property type="entry name" value="DEAD/DEAH_box_helicase_dom"/>
</dbReference>
<evidence type="ECO:0000259" key="12">
    <source>
        <dbReference type="PROSITE" id="PS51192"/>
    </source>
</evidence>
<comment type="subunit">
    <text evidence="11">Monomer.</text>
</comment>
<dbReference type="Pfam" id="PF00271">
    <property type="entry name" value="Helicase_C"/>
    <property type="match status" value="1"/>
</dbReference>
<dbReference type="EC" id="5.6.2.4" evidence="11"/>
<dbReference type="Gene3D" id="1.10.150.20">
    <property type="entry name" value="5' to 3' exonuclease, C-terminal subdomain"/>
    <property type="match status" value="1"/>
</dbReference>
<evidence type="ECO:0000256" key="5">
    <source>
        <dbReference type="ARBA" id="ARBA00022840"/>
    </source>
</evidence>
<dbReference type="PANTHER" id="PTHR47961">
    <property type="entry name" value="DNA POLYMERASE THETA, PUTATIVE (AFU_ORTHOLOGUE AFUA_1G05260)-RELATED"/>
    <property type="match status" value="1"/>
</dbReference>
<evidence type="ECO:0000256" key="4">
    <source>
        <dbReference type="ARBA" id="ARBA00022806"/>
    </source>
</evidence>
<dbReference type="GO" id="GO:0006281">
    <property type="term" value="P:DNA repair"/>
    <property type="evidence" value="ECO:0007669"/>
    <property type="project" value="UniProtKB-UniRule"/>
</dbReference>
<dbReference type="CDD" id="cd18795">
    <property type="entry name" value="SF2_C_Ski2"/>
    <property type="match status" value="1"/>
</dbReference>
<feature type="domain" description="Helicase C-terminal" evidence="13">
    <location>
        <begin position="237"/>
        <end position="431"/>
    </location>
</feature>
<evidence type="ECO:0000256" key="7">
    <source>
        <dbReference type="ARBA" id="ARBA00023204"/>
    </source>
</evidence>
<keyword evidence="1 11" id="KW-0547">Nucleotide-binding</keyword>
<dbReference type="SMART" id="SM00487">
    <property type="entry name" value="DEXDc"/>
    <property type="match status" value="1"/>
</dbReference>
<dbReference type="KEGG" id="sazo:D1868_01190"/>
<dbReference type="PROSITE" id="PS51194">
    <property type="entry name" value="HELICASE_CTER"/>
    <property type="match status" value="1"/>
</dbReference>
<sequence length="706" mass="79846">MMCINVDSLPINEKIKDILKKRGIQKLNPPQTEAVQKGLLDDKPLLIVSPTASGKTLMAELGMVSHLINKGGKAVYATPLRALTNEKYVTFKDWEQLGLKVAMTSGDYDTDDYWLKDYDIIVATYEKLDSLWRHNSPWIKEVDYFVLDEFHYMNDPERGPVVESVAVRAKRKGTILALSATIGNYKQIAEWLKADVVATNWRPVPLKEGVLYAGNKKKDFVVMYKDGTSRKVYGECPIVAFTLDVISKDGQVLVFRSSRKYAEATAVKISQFMNFVKLNDKKLHEVAESIKEVEDGGSNEKEALYNLILKGVAYHHAGLSKGLRDIIENAFRDRIIKVIVATPTLAAGVNLPARAVVIGDIHRFNRKVIGFTEYIPVMEYKQMSGRAGRPGFDEYGESVVVVRTKSEVDKVMQRYLNSDVEPLESKLGSESAFYSFILSIISSEEDVTERTLTEYIQDTLLPKELAKKYFKQALNWLLDNEFIAQEGEYLTLTKFGRRISDLYLNTFTAVTIKDVLTRNGKGCELAYFHMLAYTPDGPLVSITKAEEDVLLDELDCELFIEEPYDEYELSNYLSSLKVAFIMRDWIEEVDEDTILGRYGIGSGDLRAIVDTMDWLTYSGFHVASVLGLEEHKEVLEKLHMRVKDGVKEELIPLVKVPGIGRVRARLLYSHGIKTPEEIIMNPEKVKQLLGPKLGEKIVREAARAIT</sequence>
<dbReference type="RefSeq" id="WP_156004966.1">
    <property type="nucleotide sequence ID" value="NZ_CP045483.1"/>
</dbReference>